<evidence type="ECO:0000256" key="1">
    <source>
        <dbReference type="ARBA" id="ARBA00001957"/>
    </source>
</evidence>
<organism evidence="6 7">
    <name type="scientific">Streptomyces venezuelae</name>
    <dbReference type="NCBI Taxonomy" id="54571"/>
    <lineage>
        <taxon>Bacteria</taxon>
        <taxon>Bacillati</taxon>
        <taxon>Actinomycetota</taxon>
        <taxon>Actinomycetes</taxon>
        <taxon>Kitasatosporales</taxon>
        <taxon>Streptomycetaceae</taxon>
        <taxon>Streptomyces</taxon>
    </lineage>
</organism>
<dbReference type="PROSITE" id="PS00455">
    <property type="entry name" value="AMP_BINDING"/>
    <property type="match status" value="1"/>
</dbReference>
<dbReference type="PANTHER" id="PTHR45527">
    <property type="entry name" value="NONRIBOSOMAL PEPTIDE SYNTHETASE"/>
    <property type="match status" value="1"/>
</dbReference>
<evidence type="ECO:0000313" key="6">
    <source>
        <dbReference type="EMBL" id="QES29248.1"/>
    </source>
</evidence>
<dbReference type="Gene3D" id="3.30.559.30">
    <property type="entry name" value="Nonribosomal peptide synthetase, condensation domain"/>
    <property type="match status" value="1"/>
</dbReference>
<gene>
    <name evidence="6" type="ORF">DEJ47_24955</name>
</gene>
<dbReference type="AlphaFoldDB" id="A0A5P2BHQ1"/>
<dbReference type="Pfam" id="PF00501">
    <property type="entry name" value="AMP-binding"/>
    <property type="match status" value="1"/>
</dbReference>
<dbReference type="Gene3D" id="3.30.300.30">
    <property type="match status" value="1"/>
</dbReference>
<dbReference type="InterPro" id="IPR023213">
    <property type="entry name" value="CAT-like_dom_sf"/>
</dbReference>
<dbReference type="SUPFAM" id="SSF56801">
    <property type="entry name" value="Acetyl-CoA synthetase-like"/>
    <property type="match status" value="1"/>
</dbReference>
<sequence length="1047" mass="111763">MVHRLFEARAAASPDAPAVLGDGMPVNYAELDARADAVARSLRSMLREPGRGDGPPAPHTPGDEPVIAVRLPRGAGLVTALLAAAKSGAAYLPLDPGLPPERTRALLESAGARLVISDRRRLPDAGSTDVLGTLPLLDLSDDAHATPPAAGDGPAAHHDDYPGRLAYLIHTSGSTGRPKPVAVEHRSLANHAQAVRACFGLTETDRVLQFTNPGFDVLGEEVFPTLAAGGAVVVLDDTTVAPDALAEFIRDHRVTVANLPTPYWAQWCTELDRAPRDLPPTLRLLVIGSDTARTHHLAAWRRHSAVPVINAYGLTETTITATTAFYPPDAPLPDCSTLPIGTPLDGVDAHVLGPAMEPCPPGTTGELFIGGQAVARGYPGRPGLTAQRFVPDPFAARPGARLYRTGDLARRTQDGSIEFLGRDDHQVKIRGHRVEPAETEAVLAGEPGVRECAVVPHRSPSGDVRLIAYVVGEADPRRLREAAARTLPDYAVPAAYVTLPALPVTPQGKLDRAALPAPRDVRDGERPYARPEGPDEERLAALWGEVLGVDRVGRTDDFFALGGDSLHMTRILGRLTQTHGTRITAREFMAARTVRDLAARLGGSASGPAAARRCAAPADAVSHGEQRLWFLAQLKESATTAYNVPSALRLRGDLDVAALEQAVRDVVGRHERLRTTFHFRSGRLVAEIADDVPPLALQVIDLGASGDGESAALKHAEEFARRPFDLTCAPLLRAALIGTAPGEHLLVLVTHHIVSDGVSSDLLDRELALAYAHRTGQGPAPATANPHGYREFIRAQRELAASPDVDALVGRVVDRLRGAPTTLALPTDHPRPRSMSYRGDQVTRATPAGLRDAVARLAAQEGTTPYSVVLTALGSVLRDLCGQDELLIGSPTAGRADPAHEDVIGFFVNTVVLRLDFRGTNGFRDALLRTHSQVLDAIEDEYAPFDRLVPHLVTERGLAVPPLVQVALAYQGPRRPEARLAGIEAAPVPLHNGGAKFDLTLEVEEVDGEMVTTAEYSTDLFRRDTVRNLLDSWVAVLAAAVIDYDGA</sequence>
<feature type="region of interest" description="Disordered" evidence="4">
    <location>
        <begin position="46"/>
        <end position="65"/>
    </location>
</feature>
<dbReference type="GO" id="GO:0003824">
    <property type="term" value="F:catalytic activity"/>
    <property type="evidence" value="ECO:0007669"/>
    <property type="project" value="InterPro"/>
</dbReference>
<dbReference type="InterPro" id="IPR045851">
    <property type="entry name" value="AMP-bd_C_sf"/>
</dbReference>
<evidence type="ECO:0000256" key="4">
    <source>
        <dbReference type="SAM" id="MobiDB-lite"/>
    </source>
</evidence>
<reference evidence="6 7" key="1">
    <citation type="submission" date="2018-05" db="EMBL/GenBank/DDBJ databases">
        <title>Streptomyces venezuelae.</title>
        <authorList>
            <person name="Kim W."/>
            <person name="Lee N."/>
            <person name="Cho B.-K."/>
        </authorList>
    </citation>
    <scope>NUCLEOTIDE SEQUENCE [LARGE SCALE GENOMIC DNA]</scope>
    <source>
        <strain evidence="6 7">ATCC 14583</strain>
    </source>
</reference>
<dbReference type="SUPFAM" id="SSF52777">
    <property type="entry name" value="CoA-dependent acyltransferases"/>
    <property type="match status" value="2"/>
</dbReference>
<dbReference type="Gene3D" id="1.10.1200.10">
    <property type="entry name" value="ACP-like"/>
    <property type="match status" value="1"/>
</dbReference>
<dbReference type="SUPFAM" id="SSF47336">
    <property type="entry name" value="ACP-like"/>
    <property type="match status" value="1"/>
</dbReference>
<dbReference type="PANTHER" id="PTHR45527:SF1">
    <property type="entry name" value="FATTY ACID SYNTHASE"/>
    <property type="match status" value="1"/>
</dbReference>
<dbReference type="GO" id="GO:0044550">
    <property type="term" value="P:secondary metabolite biosynthetic process"/>
    <property type="evidence" value="ECO:0007669"/>
    <property type="project" value="TreeGrafter"/>
</dbReference>
<dbReference type="Pfam" id="PF00668">
    <property type="entry name" value="Condensation"/>
    <property type="match status" value="1"/>
</dbReference>
<dbReference type="Pfam" id="PF00550">
    <property type="entry name" value="PP-binding"/>
    <property type="match status" value="1"/>
</dbReference>
<dbReference type="GO" id="GO:0005737">
    <property type="term" value="C:cytoplasm"/>
    <property type="evidence" value="ECO:0007669"/>
    <property type="project" value="TreeGrafter"/>
</dbReference>
<dbReference type="InterPro" id="IPR000873">
    <property type="entry name" value="AMP-dep_synth/lig_dom"/>
</dbReference>
<dbReference type="InterPro" id="IPR036736">
    <property type="entry name" value="ACP-like_sf"/>
</dbReference>
<dbReference type="Gene3D" id="3.30.559.10">
    <property type="entry name" value="Chloramphenicol acetyltransferase-like domain"/>
    <property type="match status" value="1"/>
</dbReference>
<keyword evidence="7" id="KW-1185">Reference proteome</keyword>
<dbReference type="InterPro" id="IPR006162">
    <property type="entry name" value="Ppantetheine_attach_site"/>
</dbReference>
<dbReference type="PROSITE" id="PS50075">
    <property type="entry name" value="CARRIER"/>
    <property type="match status" value="1"/>
</dbReference>
<proteinExistence type="predicted"/>
<evidence type="ECO:0000256" key="3">
    <source>
        <dbReference type="ARBA" id="ARBA00022553"/>
    </source>
</evidence>
<dbReference type="EMBL" id="CP029193">
    <property type="protein sequence ID" value="QES29248.1"/>
    <property type="molecule type" value="Genomic_DNA"/>
</dbReference>
<dbReference type="CDD" id="cd05930">
    <property type="entry name" value="A_NRPS"/>
    <property type="match status" value="1"/>
</dbReference>
<dbReference type="GO" id="GO:0017000">
    <property type="term" value="P:antibiotic biosynthetic process"/>
    <property type="evidence" value="ECO:0007669"/>
    <property type="project" value="UniProtKB-ARBA"/>
</dbReference>
<dbReference type="Proteomes" id="UP000323046">
    <property type="component" value="Chromosome"/>
</dbReference>
<dbReference type="Pfam" id="PF13193">
    <property type="entry name" value="AMP-binding_C"/>
    <property type="match status" value="1"/>
</dbReference>
<accession>A0A5P2BHQ1</accession>
<dbReference type="GO" id="GO:0043041">
    <property type="term" value="P:amino acid activation for nonribosomal peptide biosynthetic process"/>
    <property type="evidence" value="ECO:0007669"/>
    <property type="project" value="TreeGrafter"/>
</dbReference>
<dbReference type="InterPro" id="IPR001242">
    <property type="entry name" value="Condensation_dom"/>
</dbReference>
<dbReference type="GO" id="GO:0031177">
    <property type="term" value="F:phosphopantetheine binding"/>
    <property type="evidence" value="ECO:0007669"/>
    <property type="project" value="InterPro"/>
</dbReference>
<evidence type="ECO:0000259" key="5">
    <source>
        <dbReference type="PROSITE" id="PS50075"/>
    </source>
</evidence>
<dbReference type="InterPro" id="IPR010071">
    <property type="entry name" value="AA_adenyl_dom"/>
</dbReference>
<dbReference type="GO" id="GO:0008610">
    <property type="term" value="P:lipid biosynthetic process"/>
    <property type="evidence" value="ECO:0007669"/>
    <property type="project" value="UniProtKB-ARBA"/>
</dbReference>
<feature type="domain" description="Carrier" evidence="5">
    <location>
        <begin position="530"/>
        <end position="605"/>
    </location>
</feature>
<dbReference type="InterPro" id="IPR042099">
    <property type="entry name" value="ANL_N_sf"/>
</dbReference>
<dbReference type="SMART" id="SM00823">
    <property type="entry name" value="PKS_PP"/>
    <property type="match status" value="1"/>
</dbReference>
<keyword evidence="3" id="KW-0597">Phosphoprotein</keyword>
<dbReference type="InterPro" id="IPR025110">
    <property type="entry name" value="AMP-bd_C"/>
</dbReference>
<name>A0A5P2BHQ1_STRVZ</name>
<feature type="region of interest" description="Disordered" evidence="4">
    <location>
        <begin position="821"/>
        <end position="840"/>
    </location>
</feature>
<evidence type="ECO:0000313" key="7">
    <source>
        <dbReference type="Proteomes" id="UP000323046"/>
    </source>
</evidence>
<keyword evidence="2" id="KW-0596">Phosphopantetheine</keyword>
<dbReference type="CDD" id="cd19531">
    <property type="entry name" value="LCL_NRPS-like"/>
    <property type="match status" value="1"/>
</dbReference>
<dbReference type="PROSITE" id="PS00012">
    <property type="entry name" value="PHOSPHOPANTETHEINE"/>
    <property type="match status" value="1"/>
</dbReference>
<dbReference type="Gene3D" id="3.40.50.12780">
    <property type="entry name" value="N-terminal domain of ligase-like"/>
    <property type="match status" value="1"/>
</dbReference>
<dbReference type="NCBIfam" id="TIGR01733">
    <property type="entry name" value="AA-adenyl-dom"/>
    <property type="match status" value="1"/>
</dbReference>
<dbReference type="InterPro" id="IPR020845">
    <property type="entry name" value="AMP-binding_CS"/>
</dbReference>
<comment type="cofactor">
    <cofactor evidence="1">
        <name>pantetheine 4'-phosphate</name>
        <dbReference type="ChEBI" id="CHEBI:47942"/>
    </cofactor>
</comment>
<dbReference type="InterPro" id="IPR009081">
    <property type="entry name" value="PP-bd_ACP"/>
</dbReference>
<evidence type="ECO:0000256" key="2">
    <source>
        <dbReference type="ARBA" id="ARBA00022450"/>
    </source>
</evidence>
<dbReference type="InterPro" id="IPR020806">
    <property type="entry name" value="PKS_PP-bd"/>
</dbReference>
<protein>
    <recommendedName>
        <fullName evidence="5">Carrier domain-containing protein</fullName>
    </recommendedName>
</protein>